<sequence length="306" mass="33758">MTPKPRTLLLTLDAFETIFHPRQPVPDQYASAAHAFGLPKTVITSERIQAAFKSVFKAQSKARPNYGRADVLLGQYNGPRQWWEEIIRGSFSRVIAEHNSHSNRNAQIDVPEGLIGHLLDRFASREGYALYEDAGPFFARMAEAKAKGLGPFERVLLGVISNSDDRVPAVLRSLGLVVGGCRADEGVESGRLPGFEERSAAERVSAIDRVKDVDLVVTSYEAGVEKPSPRIFEVAGRQARALVGAGASEEWTCMHVGDDLEKDYRAAVGAGWDGYFLSRRDEARDLDGVRVIRSLEDLITVLEGYR</sequence>
<gene>
    <name evidence="1" type="ORF">BDV23DRAFT_183667</name>
</gene>
<dbReference type="Pfam" id="PF00702">
    <property type="entry name" value="Hydrolase"/>
    <property type="match status" value="1"/>
</dbReference>
<dbReference type="PANTHER" id="PTHR46191">
    <property type="match status" value="1"/>
</dbReference>
<dbReference type="GO" id="GO:0005634">
    <property type="term" value="C:nucleus"/>
    <property type="evidence" value="ECO:0007669"/>
    <property type="project" value="TreeGrafter"/>
</dbReference>
<dbReference type="SUPFAM" id="SSF56784">
    <property type="entry name" value="HAD-like"/>
    <property type="match status" value="1"/>
</dbReference>
<proteinExistence type="predicted"/>
<dbReference type="AlphaFoldDB" id="A0A5N7C7Q1"/>
<evidence type="ECO:0000313" key="1">
    <source>
        <dbReference type="EMBL" id="KAE8390170.1"/>
    </source>
</evidence>
<evidence type="ECO:0008006" key="2">
    <source>
        <dbReference type="Google" id="ProtNLM"/>
    </source>
</evidence>
<dbReference type="Gene3D" id="3.40.50.1000">
    <property type="entry name" value="HAD superfamily/HAD-like"/>
    <property type="match status" value="1"/>
</dbReference>
<accession>A0A5N7C7Q1</accession>
<dbReference type="InterPro" id="IPR023214">
    <property type="entry name" value="HAD_sf"/>
</dbReference>
<dbReference type="InterPro" id="IPR044924">
    <property type="entry name" value="HAD-SF_hydro_IA_REG-2-like_cap"/>
</dbReference>
<dbReference type="InterPro" id="IPR036412">
    <property type="entry name" value="HAD-like_sf"/>
</dbReference>
<dbReference type="Gene3D" id="1.10.150.720">
    <property type="entry name" value="Haloacid dehalogenase-like hydrolase"/>
    <property type="match status" value="1"/>
</dbReference>
<dbReference type="Proteomes" id="UP000326877">
    <property type="component" value="Unassembled WGS sequence"/>
</dbReference>
<dbReference type="InterPro" id="IPR051828">
    <property type="entry name" value="HAD-like_hydrolase_domain"/>
</dbReference>
<protein>
    <recommendedName>
        <fullName evidence="2">Haloacid dehalogenase-like hydrolase</fullName>
    </recommendedName>
</protein>
<organism evidence="1">
    <name type="scientific">Petromyces alliaceus</name>
    <name type="common">Aspergillus alliaceus</name>
    <dbReference type="NCBI Taxonomy" id="209559"/>
    <lineage>
        <taxon>Eukaryota</taxon>
        <taxon>Fungi</taxon>
        <taxon>Dikarya</taxon>
        <taxon>Ascomycota</taxon>
        <taxon>Pezizomycotina</taxon>
        <taxon>Eurotiomycetes</taxon>
        <taxon>Eurotiomycetidae</taxon>
        <taxon>Eurotiales</taxon>
        <taxon>Aspergillaceae</taxon>
        <taxon>Aspergillus</taxon>
        <taxon>Aspergillus subgen. Circumdati</taxon>
    </lineage>
</organism>
<dbReference type="PANTHER" id="PTHR46191:SF2">
    <property type="entry name" value="HALOACID DEHALOGENASE-LIKE HYDROLASE DOMAIN-CONTAINING PROTEIN 3"/>
    <property type="match status" value="1"/>
</dbReference>
<dbReference type="EMBL" id="ML735257">
    <property type="protein sequence ID" value="KAE8390170.1"/>
    <property type="molecule type" value="Genomic_DNA"/>
</dbReference>
<name>A0A5N7C7Q1_PETAA</name>
<dbReference type="OrthoDB" id="444127at2759"/>
<reference evidence="1" key="1">
    <citation type="submission" date="2019-04" db="EMBL/GenBank/DDBJ databases">
        <title>Friends and foes A comparative genomics studyof 23 Aspergillus species from section Flavi.</title>
        <authorList>
            <consortium name="DOE Joint Genome Institute"/>
            <person name="Kjaerbolling I."/>
            <person name="Vesth T."/>
            <person name="Frisvad J.C."/>
            <person name="Nybo J.L."/>
            <person name="Theobald S."/>
            <person name="Kildgaard S."/>
            <person name="Isbrandt T."/>
            <person name="Kuo A."/>
            <person name="Sato A."/>
            <person name="Lyhne E.K."/>
            <person name="Kogle M.E."/>
            <person name="Wiebenga A."/>
            <person name="Kun R.S."/>
            <person name="Lubbers R.J."/>
            <person name="Makela M.R."/>
            <person name="Barry K."/>
            <person name="Chovatia M."/>
            <person name="Clum A."/>
            <person name="Daum C."/>
            <person name="Haridas S."/>
            <person name="He G."/>
            <person name="LaButti K."/>
            <person name="Lipzen A."/>
            <person name="Mondo S."/>
            <person name="Riley R."/>
            <person name="Salamov A."/>
            <person name="Simmons B.A."/>
            <person name="Magnuson J.K."/>
            <person name="Henrissat B."/>
            <person name="Mortensen U.H."/>
            <person name="Larsen T.O."/>
            <person name="Devries R.P."/>
            <person name="Grigoriev I.V."/>
            <person name="Machida M."/>
            <person name="Baker S.E."/>
            <person name="Andersen M.R."/>
        </authorList>
    </citation>
    <scope>NUCLEOTIDE SEQUENCE [LARGE SCALE GENOMIC DNA]</scope>
    <source>
        <strain evidence="1">IBT 14317</strain>
    </source>
</reference>